<keyword evidence="3" id="KW-1185">Reference proteome</keyword>
<evidence type="ECO:0000313" key="2">
    <source>
        <dbReference type="EMBL" id="KAI5616011.1"/>
    </source>
</evidence>
<organism evidence="2 3">
    <name type="scientific">Silurus asotus</name>
    <name type="common">Amur catfish</name>
    <name type="synonym">Parasilurus asotus</name>
    <dbReference type="NCBI Taxonomy" id="30991"/>
    <lineage>
        <taxon>Eukaryota</taxon>
        <taxon>Metazoa</taxon>
        <taxon>Chordata</taxon>
        <taxon>Craniata</taxon>
        <taxon>Vertebrata</taxon>
        <taxon>Euteleostomi</taxon>
        <taxon>Actinopterygii</taxon>
        <taxon>Neopterygii</taxon>
        <taxon>Teleostei</taxon>
        <taxon>Ostariophysi</taxon>
        <taxon>Siluriformes</taxon>
        <taxon>Siluridae</taxon>
        <taxon>Silurus</taxon>
    </lineage>
</organism>
<sequence length="91" mass="10423">TFAGDVGHLWKTSESLLVYQELVRKGVRGLIELMKEDFNEAAHKKAEVFHMCNHCNQTLEKTEQLCAALMQGNVLSTDYDEISDLHKKVMR</sequence>
<keyword evidence="2" id="KW-0418">Kinase</keyword>
<dbReference type="Gene3D" id="1.20.1270.420">
    <property type="match status" value="1"/>
</dbReference>
<keyword evidence="2" id="KW-0808">Transferase</keyword>
<dbReference type="Proteomes" id="UP001205998">
    <property type="component" value="Unassembled WGS sequence"/>
</dbReference>
<dbReference type="GO" id="GO:0016301">
    <property type="term" value="F:kinase activity"/>
    <property type="evidence" value="ECO:0007669"/>
    <property type="project" value="UniProtKB-KW"/>
</dbReference>
<feature type="non-terminal residue" evidence="2">
    <location>
        <position position="91"/>
    </location>
</feature>
<accession>A0AAD5AGR0</accession>
<comment type="caution">
    <text evidence="2">The sequence shown here is derived from an EMBL/GenBank/DDBJ whole genome shotgun (WGS) entry which is preliminary data.</text>
</comment>
<dbReference type="Pfam" id="PF18394">
    <property type="entry name" value="TBK1_CCD1"/>
    <property type="match status" value="1"/>
</dbReference>
<dbReference type="InterPro" id="IPR041309">
    <property type="entry name" value="TBK1_CC1"/>
</dbReference>
<protein>
    <submittedName>
        <fullName evidence="2">Serine/threonine-protein kinase TBK1</fullName>
    </submittedName>
</protein>
<reference evidence="2" key="1">
    <citation type="submission" date="2018-07" db="EMBL/GenBank/DDBJ databases">
        <title>Comparative genomics of catfishes provides insights into carnivory and benthic adaptation.</title>
        <authorList>
            <person name="Zhang Y."/>
            <person name="Wang D."/>
            <person name="Peng Z."/>
            <person name="Zheng S."/>
            <person name="Shao F."/>
            <person name="Tao W."/>
        </authorList>
    </citation>
    <scope>NUCLEOTIDE SEQUENCE</scope>
    <source>
        <strain evidence="2">Chongqing</strain>
    </source>
</reference>
<gene>
    <name evidence="2" type="ORF">C0J50_10700</name>
</gene>
<evidence type="ECO:0000259" key="1">
    <source>
        <dbReference type="Pfam" id="PF18394"/>
    </source>
</evidence>
<feature type="non-terminal residue" evidence="2">
    <location>
        <position position="1"/>
    </location>
</feature>
<proteinExistence type="predicted"/>
<name>A0AAD5AGR0_SILAS</name>
<dbReference type="EMBL" id="MU552671">
    <property type="protein sequence ID" value="KAI5616011.1"/>
    <property type="molecule type" value="Genomic_DNA"/>
</dbReference>
<dbReference type="AlphaFoldDB" id="A0AAD5AGR0"/>
<feature type="domain" description="TANK-binding kinase 1 coiled-coil" evidence="1">
    <location>
        <begin position="1"/>
        <end position="91"/>
    </location>
</feature>
<evidence type="ECO:0000313" key="3">
    <source>
        <dbReference type="Proteomes" id="UP001205998"/>
    </source>
</evidence>